<dbReference type="AlphaFoldDB" id="A0ABD7TSY9"/>
<dbReference type="InterPro" id="IPR016181">
    <property type="entry name" value="Acyl_CoA_acyltransferase"/>
</dbReference>
<feature type="domain" description="N-acetyltransferase" evidence="1">
    <location>
        <begin position="1"/>
        <end position="140"/>
    </location>
</feature>
<dbReference type="InterPro" id="IPR000182">
    <property type="entry name" value="GNAT_dom"/>
</dbReference>
<reference evidence="2" key="1">
    <citation type="submission" date="2022-03" db="EMBL/GenBank/DDBJ databases">
        <title>Comparative Genomics of East African Camel-Associated Staphylococcaceae spp.: Diversity and Inheritance of Traits Involved in Host-Pathogen Interactions.</title>
        <authorList>
            <person name="Akarsu H."/>
            <person name="Liljander A."/>
            <person name="Younan M."/>
            <person name="Brodard I."/>
            <person name="Glucks I."/>
            <person name="Labroussaa F."/>
            <person name="Overesch G."/>
            <person name="Kuhnert P."/>
            <person name="Perreten V."/>
            <person name="Drexler J.F."/>
            <person name="Corman V.M."/>
            <person name="Falquet L."/>
            <person name="Jores J."/>
        </authorList>
    </citation>
    <scope>NUCLEOTIDE SEQUENCE</scope>
    <source>
        <strain evidence="2">IVB6197</strain>
    </source>
</reference>
<dbReference type="CDD" id="cd04301">
    <property type="entry name" value="NAT_SF"/>
    <property type="match status" value="1"/>
</dbReference>
<dbReference type="RefSeq" id="WP_262626484.1">
    <property type="nucleotide sequence ID" value="NZ_CP094809.1"/>
</dbReference>
<name>A0ABD7TSY9_9STAP</name>
<protein>
    <submittedName>
        <fullName evidence="2">GNAT family N-acetyltransferase</fullName>
    </submittedName>
</protein>
<dbReference type="Gene3D" id="3.40.630.30">
    <property type="match status" value="1"/>
</dbReference>
<dbReference type="PROSITE" id="PS51186">
    <property type="entry name" value="GNAT"/>
    <property type="match status" value="1"/>
</dbReference>
<evidence type="ECO:0000313" key="3">
    <source>
        <dbReference type="Proteomes" id="UP001065705"/>
    </source>
</evidence>
<accession>A0ABD7TSY9</accession>
<dbReference type="SUPFAM" id="SSF55729">
    <property type="entry name" value="Acyl-CoA N-acyltransferases (Nat)"/>
    <property type="match status" value="1"/>
</dbReference>
<evidence type="ECO:0000259" key="1">
    <source>
        <dbReference type="PROSITE" id="PS51186"/>
    </source>
</evidence>
<organism evidence="2 3">
    <name type="scientific">Staphylococcus agnetis</name>
    <dbReference type="NCBI Taxonomy" id="985762"/>
    <lineage>
        <taxon>Bacteria</taxon>
        <taxon>Bacillati</taxon>
        <taxon>Bacillota</taxon>
        <taxon>Bacilli</taxon>
        <taxon>Bacillales</taxon>
        <taxon>Staphylococcaceae</taxon>
        <taxon>Staphylococcus</taxon>
    </lineage>
</organism>
<sequence>MKILSNDMVPQDNIISFFEEYCGDNLMVVSSGTYVLSKLPGFVAIKSDKIVAAMTYCLKGSILEIISLDSIEENKGIGSKLIQQIEMVANEIGSKAIQVITTNDNLRAIAFYQKRGFRFNQIFTDAAKAARHIKPSIPLYADNGLPIRDEILFIKKVKFNDDSE</sequence>
<gene>
    <name evidence="2" type="ORF">MUA95_00635</name>
</gene>
<dbReference type="Proteomes" id="UP001065705">
    <property type="component" value="Chromosome"/>
</dbReference>
<proteinExistence type="predicted"/>
<evidence type="ECO:0000313" key="2">
    <source>
        <dbReference type="EMBL" id="UXU57351.1"/>
    </source>
</evidence>
<dbReference type="Pfam" id="PF00583">
    <property type="entry name" value="Acetyltransf_1"/>
    <property type="match status" value="1"/>
</dbReference>
<dbReference type="EMBL" id="CP094809">
    <property type="protein sequence ID" value="UXU57351.1"/>
    <property type="molecule type" value="Genomic_DNA"/>
</dbReference>